<comment type="caution">
    <text evidence="1">The sequence shown here is derived from an EMBL/GenBank/DDBJ whole genome shotgun (WGS) entry which is preliminary data.</text>
</comment>
<evidence type="ECO:0000313" key="1">
    <source>
        <dbReference type="EMBL" id="MEX6689149.1"/>
    </source>
</evidence>
<sequence length="750" mass="84454">MRKIVFRRPAILPVVIALFMLTFCSVKAQYSFDTAFATEALCLKNLRQTQIAHKTFIYPDSSLGFVSGYNIIGTINTSSKGFTGFFYLPYLSAKNNSSYTFHLNNTEVKNSPLIKDNSYTEKYEFVNTKYFFKDQWLHALSKDIVITAARTTTTNYTGLFTYSDVKNNYFNSGLRSNNDDNNASLFWANFQQDPPGNMRMVFSDVTQTDVYTKASLETNNLSTERLYYKRADSARVEKKNIPDYPQTDISENEFVQRLNGNNAKIGTYMFIKVNSGDEISASVNAWYNPSSTDSCFDHSAGIDIVNILADNIKDVSIFKGNDSCVHLSVSDYLKQRKHSATTNTPSAFLNVLLFDDSLNAVSTSDDLNSTSQQVNQTTQVQTLSIVKRAFSKNGYALIFVSNETINADVYFDNLQITHTRRPAMEESLHPFESVLKKNANNIDHIVESDHQQVSSPTVFSNAVVKQATEPTTSVVHSGYKSPAMVITNNQFYYSNSNGDTVIYNNLHGEKISIVNNTSLSIEMVVDEDYYNNKPDHKFLNSRIGLNKIAAMAGLNISTELSDMFENSDEIQPMDDIIARCKNLILEFTGYAKDVLNEGKIRQQGEGRLNIYSNNNDGNTALVASYEALSGAMNNGLLPNGTYIVTRPMRVDQFLDEQGFGFKMILKPGSSIGILNRREFRIHPVQRLRYGKNIVRMPTEGCIGLSGGHDEIMFFYNTMVTYFKKHNIIQLHVNIKDNANVVNQLGGKEHY</sequence>
<name>A0ABV3ZL21_9BACT</name>
<organism evidence="1 2">
    <name type="scientific">Danxiaibacter flavus</name>
    <dbReference type="NCBI Taxonomy" id="3049108"/>
    <lineage>
        <taxon>Bacteria</taxon>
        <taxon>Pseudomonadati</taxon>
        <taxon>Bacteroidota</taxon>
        <taxon>Chitinophagia</taxon>
        <taxon>Chitinophagales</taxon>
        <taxon>Chitinophagaceae</taxon>
        <taxon>Danxiaibacter</taxon>
    </lineage>
</organism>
<proteinExistence type="predicted"/>
<protein>
    <submittedName>
        <fullName evidence="1">Uncharacterized protein</fullName>
    </submittedName>
</protein>
<keyword evidence="2" id="KW-1185">Reference proteome</keyword>
<dbReference type="Proteomes" id="UP001560573">
    <property type="component" value="Unassembled WGS sequence"/>
</dbReference>
<accession>A0ABV3ZL21</accession>
<evidence type="ECO:0000313" key="2">
    <source>
        <dbReference type="Proteomes" id="UP001560573"/>
    </source>
</evidence>
<gene>
    <name evidence="1" type="ORF">QTN47_16695</name>
</gene>
<dbReference type="RefSeq" id="WP_369330556.1">
    <property type="nucleotide sequence ID" value="NZ_JAULBC010000005.1"/>
</dbReference>
<dbReference type="EMBL" id="JAULBC010000005">
    <property type="protein sequence ID" value="MEX6689149.1"/>
    <property type="molecule type" value="Genomic_DNA"/>
</dbReference>
<reference evidence="1 2" key="1">
    <citation type="submission" date="2023-07" db="EMBL/GenBank/DDBJ databases">
        <authorList>
            <person name="Lian W.-H."/>
        </authorList>
    </citation>
    <scope>NUCLEOTIDE SEQUENCE [LARGE SCALE GENOMIC DNA]</scope>
    <source>
        <strain evidence="1 2">SYSU DXS3180</strain>
    </source>
</reference>